<dbReference type="Proteomes" id="UP000434342">
    <property type="component" value="Unassembled WGS sequence"/>
</dbReference>
<accession>A0A6N7WTK0</accession>
<name>A0A6N7WTK0_9ACTN</name>
<gene>
    <name evidence="1" type="ORF">FYJ69_03630</name>
</gene>
<proteinExistence type="predicted"/>
<dbReference type="RefSeq" id="WP_154540071.1">
    <property type="nucleotide sequence ID" value="NZ_VUND01000001.1"/>
</dbReference>
<sequence>MTASVRHLITKYGEGGHWWAEAWVQVDLFGASWCLWRRRICIDGVLGHASEIARAHPST</sequence>
<organism evidence="1 2">
    <name type="scientific">Parafannyhessea umbonata</name>
    <dbReference type="NCBI Taxonomy" id="604330"/>
    <lineage>
        <taxon>Bacteria</taxon>
        <taxon>Bacillati</taxon>
        <taxon>Actinomycetota</taxon>
        <taxon>Coriobacteriia</taxon>
        <taxon>Coriobacteriales</taxon>
        <taxon>Atopobiaceae</taxon>
        <taxon>Parafannyhessea</taxon>
    </lineage>
</organism>
<dbReference type="AlphaFoldDB" id="A0A6N7WTK0"/>
<protein>
    <submittedName>
        <fullName evidence="1">Uncharacterized protein</fullName>
    </submittedName>
</protein>
<evidence type="ECO:0000313" key="2">
    <source>
        <dbReference type="Proteomes" id="UP000434342"/>
    </source>
</evidence>
<dbReference type="EMBL" id="VUND01000001">
    <property type="protein sequence ID" value="MST60010.1"/>
    <property type="molecule type" value="Genomic_DNA"/>
</dbReference>
<reference evidence="1 2" key="1">
    <citation type="submission" date="2019-08" db="EMBL/GenBank/DDBJ databases">
        <title>In-depth cultivation of the pig gut microbiome towards novel bacterial diversity and tailored functional studies.</title>
        <authorList>
            <person name="Wylensek D."/>
            <person name="Hitch T.C.A."/>
            <person name="Clavel T."/>
        </authorList>
    </citation>
    <scope>NUCLEOTIDE SEQUENCE [LARGE SCALE GENOMIC DNA]</scope>
    <source>
        <strain evidence="1 2">WB01_CNA04</strain>
    </source>
</reference>
<evidence type="ECO:0000313" key="1">
    <source>
        <dbReference type="EMBL" id="MST60010.1"/>
    </source>
</evidence>
<comment type="caution">
    <text evidence="1">The sequence shown here is derived from an EMBL/GenBank/DDBJ whole genome shotgun (WGS) entry which is preliminary data.</text>
</comment>